<dbReference type="SUPFAM" id="SSF81624">
    <property type="entry name" value="N-terminal domain of MutM-like DNA repair proteins"/>
    <property type="match status" value="1"/>
</dbReference>
<dbReference type="PANTHER" id="PTHR42697">
    <property type="entry name" value="ENDONUCLEASE 8"/>
    <property type="match status" value="1"/>
</dbReference>
<keyword evidence="17" id="KW-0255">Endonuclease</keyword>
<evidence type="ECO:0000256" key="3">
    <source>
        <dbReference type="ARBA" id="ARBA00012720"/>
    </source>
</evidence>
<dbReference type="Gene3D" id="1.10.8.50">
    <property type="match status" value="1"/>
</dbReference>
<gene>
    <name evidence="17" type="ORF">SAMN05421819_4081</name>
</gene>
<organism evidence="17 18">
    <name type="scientific">Bryocella elongata</name>
    <dbReference type="NCBI Taxonomy" id="863522"/>
    <lineage>
        <taxon>Bacteria</taxon>
        <taxon>Pseudomonadati</taxon>
        <taxon>Acidobacteriota</taxon>
        <taxon>Terriglobia</taxon>
        <taxon>Terriglobales</taxon>
        <taxon>Acidobacteriaceae</taxon>
        <taxon>Bryocella</taxon>
    </lineage>
</organism>
<dbReference type="PANTHER" id="PTHR42697:SF3">
    <property type="entry name" value="ENDONUCLEASE 8 1"/>
    <property type="match status" value="1"/>
</dbReference>
<evidence type="ECO:0000259" key="16">
    <source>
        <dbReference type="PROSITE" id="PS51066"/>
    </source>
</evidence>
<keyword evidence="17" id="KW-0540">Nuclease</keyword>
<dbReference type="Pfam" id="PF01149">
    <property type="entry name" value="Fapy_DNA_glyco"/>
    <property type="match status" value="1"/>
</dbReference>
<dbReference type="SUPFAM" id="SSF46946">
    <property type="entry name" value="S13-like H2TH domain"/>
    <property type="match status" value="1"/>
</dbReference>
<dbReference type="Pfam" id="PF06827">
    <property type="entry name" value="zf-FPG_IleRS"/>
    <property type="match status" value="1"/>
</dbReference>
<evidence type="ECO:0000256" key="12">
    <source>
        <dbReference type="ARBA" id="ARBA00023268"/>
    </source>
</evidence>
<evidence type="ECO:0000313" key="18">
    <source>
        <dbReference type="Proteomes" id="UP000236728"/>
    </source>
</evidence>
<evidence type="ECO:0000256" key="15">
    <source>
        <dbReference type="PROSITE-ProRule" id="PRU00391"/>
    </source>
</evidence>
<evidence type="ECO:0000256" key="5">
    <source>
        <dbReference type="ARBA" id="ARBA00022763"/>
    </source>
</evidence>
<keyword evidence="6 15" id="KW-0863">Zinc-finger</keyword>
<keyword evidence="18" id="KW-1185">Reference proteome</keyword>
<dbReference type="Proteomes" id="UP000236728">
    <property type="component" value="Unassembled WGS sequence"/>
</dbReference>
<evidence type="ECO:0000256" key="11">
    <source>
        <dbReference type="ARBA" id="ARBA00023239"/>
    </source>
</evidence>
<dbReference type="SMART" id="SM00898">
    <property type="entry name" value="Fapy_DNA_glyco"/>
    <property type="match status" value="1"/>
</dbReference>
<dbReference type="RefSeq" id="WP_103934932.1">
    <property type="nucleotide sequence ID" value="NZ_FNVA01000008.1"/>
</dbReference>
<dbReference type="InterPro" id="IPR035937">
    <property type="entry name" value="FPG_N"/>
</dbReference>
<keyword evidence="8" id="KW-0862">Zinc</keyword>
<dbReference type="Pfam" id="PF06831">
    <property type="entry name" value="H2TH"/>
    <property type="match status" value="1"/>
</dbReference>
<dbReference type="GO" id="GO:0000703">
    <property type="term" value="F:oxidized pyrimidine nucleobase lesion DNA N-glycosylase activity"/>
    <property type="evidence" value="ECO:0007669"/>
    <property type="project" value="TreeGrafter"/>
</dbReference>
<evidence type="ECO:0000256" key="10">
    <source>
        <dbReference type="ARBA" id="ARBA00023204"/>
    </source>
</evidence>
<dbReference type="InterPro" id="IPR010663">
    <property type="entry name" value="Znf_FPG/IleRS"/>
</dbReference>
<keyword evidence="7" id="KW-0378">Hydrolase</keyword>
<dbReference type="OrthoDB" id="9800855at2"/>
<dbReference type="EMBL" id="FNVA01000008">
    <property type="protein sequence ID" value="SEG65921.1"/>
    <property type="molecule type" value="Genomic_DNA"/>
</dbReference>
<keyword evidence="9" id="KW-0238">DNA-binding</keyword>
<dbReference type="GO" id="GO:0008270">
    <property type="term" value="F:zinc ion binding"/>
    <property type="evidence" value="ECO:0007669"/>
    <property type="project" value="UniProtKB-KW"/>
</dbReference>
<dbReference type="InterPro" id="IPR012319">
    <property type="entry name" value="FPG_cat"/>
</dbReference>
<dbReference type="GO" id="GO:0003684">
    <property type="term" value="F:damaged DNA binding"/>
    <property type="evidence" value="ECO:0007669"/>
    <property type="project" value="InterPro"/>
</dbReference>
<dbReference type="AlphaFoldDB" id="A0A1H6BYZ3"/>
<proteinExistence type="inferred from homology"/>
<evidence type="ECO:0000256" key="13">
    <source>
        <dbReference type="ARBA" id="ARBA00023295"/>
    </source>
</evidence>
<keyword evidence="13" id="KW-0326">Glycosidase</keyword>
<comment type="cofactor">
    <cofactor evidence="1">
        <name>Zn(2+)</name>
        <dbReference type="ChEBI" id="CHEBI:29105"/>
    </cofactor>
</comment>
<evidence type="ECO:0000256" key="8">
    <source>
        <dbReference type="ARBA" id="ARBA00022833"/>
    </source>
</evidence>
<reference evidence="17 18" key="1">
    <citation type="submission" date="2016-10" db="EMBL/GenBank/DDBJ databases">
        <authorList>
            <person name="de Groot N.N."/>
        </authorList>
    </citation>
    <scope>NUCLEOTIDE SEQUENCE [LARGE SCALE GENOMIC DNA]</scope>
    <source>
        <strain evidence="17 18">DSM 22489</strain>
    </source>
</reference>
<dbReference type="InterPro" id="IPR000214">
    <property type="entry name" value="Znf_DNA_glyclase/AP_lyase"/>
</dbReference>
<dbReference type="InterPro" id="IPR015886">
    <property type="entry name" value="H2TH_FPG"/>
</dbReference>
<feature type="domain" description="FPG-type" evidence="16">
    <location>
        <begin position="269"/>
        <end position="303"/>
    </location>
</feature>
<keyword evidence="4" id="KW-0479">Metal-binding</keyword>
<keyword evidence="11" id="KW-0456">Lyase</keyword>
<evidence type="ECO:0000256" key="1">
    <source>
        <dbReference type="ARBA" id="ARBA00001947"/>
    </source>
</evidence>
<dbReference type="InterPro" id="IPR010979">
    <property type="entry name" value="Ribosomal_uS13-like_H2TH"/>
</dbReference>
<keyword evidence="5" id="KW-0227">DNA damage</keyword>
<evidence type="ECO:0000313" key="17">
    <source>
        <dbReference type="EMBL" id="SEG65921.1"/>
    </source>
</evidence>
<name>A0A1H6BYZ3_9BACT</name>
<keyword evidence="10" id="KW-0234">DNA repair</keyword>
<dbReference type="CDD" id="cd08970">
    <property type="entry name" value="AcNei1_N"/>
    <property type="match status" value="1"/>
</dbReference>
<evidence type="ECO:0000256" key="4">
    <source>
        <dbReference type="ARBA" id="ARBA00022723"/>
    </source>
</evidence>
<dbReference type="SMART" id="SM01232">
    <property type="entry name" value="H2TH"/>
    <property type="match status" value="1"/>
</dbReference>
<dbReference type="SUPFAM" id="SSF57716">
    <property type="entry name" value="Glucocorticoid receptor-like (DNA-binding domain)"/>
    <property type="match status" value="1"/>
</dbReference>
<dbReference type="InterPro" id="IPR015887">
    <property type="entry name" value="DNA_glyclase_Znf_dom_DNA_BS"/>
</dbReference>
<dbReference type="GO" id="GO:0140078">
    <property type="term" value="F:class I DNA-(apurinic or apyrimidinic site) endonuclease activity"/>
    <property type="evidence" value="ECO:0007669"/>
    <property type="project" value="UniProtKB-EC"/>
</dbReference>
<dbReference type="EC" id="4.2.99.18" evidence="3"/>
<dbReference type="GO" id="GO:0006284">
    <property type="term" value="P:base-excision repair"/>
    <property type="evidence" value="ECO:0007669"/>
    <property type="project" value="InterPro"/>
</dbReference>
<dbReference type="PROSITE" id="PS01242">
    <property type="entry name" value="ZF_FPG_1"/>
    <property type="match status" value="1"/>
</dbReference>
<comment type="similarity">
    <text evidence="2">Belongs to the FPG family.</text>
</comment>
<evidence type="ECO:0000256" key="9">
    <source>
        <dbReference type="ARBA" id="ARBA00023125"/>
    </source>
</evidence>
<keyword evidence="12" id="KW-0511">Multifunctional enzyme</keyword>
<dbReference type="Gene3D" id="3.20.190.10">
    <property type="entry name" value="MutM-like, N-terminal"/>
    <property type="match status" value="1"/>
</dbReference>
<evidence type="ECO:0000256" key="6">
    <source>
        <dbReference type="ARBA" id="ARBA00022771"/>
    </source>
</evidence>
<evidence type="ECO:0000256" key="14">
    <source>
        <dbReference type="ARBA" id="ARBA00044632"/>
    </source>
</evidence>
<evidence type="ECO:0000256" key="2">
    <source>
        <dbReference type="ARBA" id="ARBA00009409"/>
    </source>
</evidence>
<evidence type="ECO:0000256" key="7">
    <source>
        <dbReference type="ARBA" id="ARBA00022801"/>
    </source>
</evidence>
<accession>A0A1H6BYZ3</accession>
<comment type="catalytic activity">
    <reaction evidence="14">
        <text>2'-deoxyribonucleotide-(2'-deoxyribose 5'-phosphate)-2'-deoxyribonucleotide-DNA = a 3'-end 2'-deoxyribonucleotide-(2,3-dehydro-2,3-deoxyribose 5'-phosphate)-DNA + a 5'-end 5'-phospho-2'-deoxyribonucleoside-DNA + H(+)</text>
        <dbReference type="Rhea" id="RHEA:66592"/>
        <dbReference type="Rhea" id="RHEA-COMP:13180"/>
        <dbReference type="Rhea" id="RHEA-COMP:16897"/>
        <dbReference type="Rhea" id="RHEA-COMP:17067"/>
        <dbReference type="ChEBI" id="CHEBI:15378"/>
        <dbReference type="ChEBI" id="CHEBI:136412"/>
        <dbReference type="ChEBI" id="CHEBI:157695"/>
        <dbReference type="ChEBI" id="CHEBI:167181"/>
        <dbReference type="EC" id="4.2.99.18"/>
    </reaction>
</comment>
<sequence>MPEGNEIHRWAERHRSAFVGKKMHVESPNGRTEDTERLDGRVLEKVLAHGKHLGYVFGKDRILHVHLGRYGDWTEGQMPLAEVKGVLRLRMWRAGARARVDQAEATTRHGWYSSDDGSSTVAPENVDWLELRGASDCSVWTDAQWEQLIERLGPDPLGSTGEPAGDVPDDPGPAFERIAKTKKPICVLLMEQDVIAGIGNIYRAELLYRERLNPMTPGNEVPVASLKRIWKDSIPLMKAGMVDRRIITTRPKDRPTKKAGLPLKEEAHYVYRRHGKPCFVCGTKVLKTDIAGRTLYWCPVCQQGPHADREVGVAVQ</sequence>
<dbReference type="PROSITE" id="PS51066">
    <property type="entry name" value="ZF_FPG_2"/>
    <property type="match status" value="1"/>
</dbReference>
<protein>
    <recommendedName>
        <fullName evidence="3">DNA-(apurinic or apyrimidinic site) lyase</fullName>
        <ecNumber evidence="3">4.2.99.18</ecNumber>
    </recommendedName>
</protein>